<dbReference type="PROSITE" id="PS50089">
    <property type="entry name" value="ZF_RING_2"/>
    <property type="match status" value="1"/>
</dbReference>
<keyword evidence="1" id="KW-0479">Metal-binding</keyword>
<reference evidence="7" key="1">
    <citation type="submission" date="2020-10" db="EMBL/GenBank/DDBJ databases">
        <authorList>
            <person name="Han B."/>
            <person name="Lu T."/>
            <person name="Zhao Q."/>
            <person name="Huang X."/>
            <person name="Zhao Y."/>
        </authorList>
    </citation>
    <scope>NUCLEOTIDE SEQUENCE</scope>
</reference>
<keyword evidence="3" id="KW-0862">Zinc</keyword>
<dbReference type="OrthoDB" id="696294at2759"/>
<keyword evidence="8" id="KW-1185">Reference proteome</keyword>
<dbReference type="SUPFAM" id="SSF57850">
    <property type="entry name" value="RING/U-box"/>
    <property type="match status" value="1"/>
</dbReference>
<feature type="domain" description="RING-type" evidence="6">
    <location>
        <begin position="133"/>
        <end position="176"/>
    </location>
</feature>
<keyword evidence="2 4" id="KW-0863">Zinc-finger</keyword>
<gene>
    <name evidence="7" type="ORF">NCGR_LOCUS41779</name>
</gene>
<dbReference type="Proteomes" id="UP000604825">
    <property type="component" value="Unassembled WGS sequence"/>
</dbReference>
<protein>
    <recommendedName>
        <fullName evidence="6">RING-type domain-containing protein</fullName>
    </recommendedName>
</protein>
<sequence length="190" mass="20633">MTTTQEHSLSLTFTIDNGVAQSADGSLLWTLHPPSPSGQRHLQEQVEEEEEAEFLDDASDYDDDDDLSIDMEITQTMMQHLRDLIARERQGTHCVGAGEEGAVFVPASGAAVAGLEKQAFDATAEGCGAITGCAICLENFEDGEEVTVMPCSRGHEFHLDCITTWLGKSNTCPLCRHALPTDDVMDDDDL</sequence>
<comment type="caution">
    <text evidence="7">The sequence shown here is derived from an EMBL/GenBank/DDBJ whole genome shotgun (WGS) entry which is preliminary data.</text>
</comment>
<evidence type="ECO:0000313" key="8">
    <source>
        <dbReference type="Proteomes" id="UP000604825"/>
    </source>
</evidence>
<dbReference type="GO" id="GO:0005634">
    <property type="term" value="C:nucleus"/>
    <property type="evidence" value="ECO:0007669"/>
    <property type="project" value="TreeGrafter"/>
</dbReference>
<evidence type="ECO:0000256" key="3">
    <source>
        <dbReference type="ARBA" id="ARBA00022833"/>
    </source>
</evidence>
<dbReference type="AlphaFoldDB" id="A0A811QQM1"/>
<dbReference type="InterPro" id="IPR001841">
    <property type="entry name" value="Znf_RING"/>
</dbReference>
<dbReference type="InterPro" id="IPR013083">
    <property type="entry name" value="Znf_RING/FYVE/PHD"/>
</dbReference>
<evidence type="ECO:0000256" key="5">
    <source>
        <dbReference type="SAM" id="MobiDB-lite"/>
    </source>
</evidence>
<name>A0A811QQM1_9POAL</name>
<evidence type="ECO:0000313" key="7">
    <source>
        <dbReference type="EMBL" id="CAD6258302.1"/>
    </source>
</evidence>
<evidence type="ECO:0000256" key="1">
    <source>
        <dbReference type="ARBA" id="ARBA00022723"/>
    </source>
</evidence>
<dbReference type="EMBL" id="CAJGYO010000010">
    <property type="protein sequence ID" value="CAD6258302.1"/>
    <property type="molecule type" value="Genomic_DNA"/>
</dbReference>
<dbReference type="InterPro" id="IPR051834">
    <property type="entry name" value="RING_finger_E3_ligase"/>
</dbReference>
<evidence type="ECO:0000259" key="6">
    <source>
        <dbReference type="PROSITE" id="PS50089"/>
    </source>
</evidence>
<dbReference type="CDD" id="cd16454">
    <property type="entry name" value="RING-H2_PA-TM-RING"/>
    <property type="match status" value="1"/>
</dbReference>
<dbReference type="GO" id="GO:0061630">
    <property type="term" value="F:ubiquitin protein ligase activity"/>
    <property type="evidence" value="ECO:0007669"/>
    <property type="project" value="TreeGrafter"/>
</dbReference>
<dbReference type="PANTHER" id="PTHR45931">
    <property type="entry name" value="SI:CH211-59O9.10"/>
    <property type="match status" value="1"/>
</dbReference>
<feature type="region of interest" description="Disordered" evidence="5">
    <location>
        <begin position="30"/>
        <end position="64"/>
    </location>
</feature>
<accession>A0A811QQM1</accession>
<dbReference type="PANTHER" id="PTHR45931:SF23">
    <property type="entry name" value="OS12G0134500 PROTEIN"/>
    <property type="match status" value="1"/>
</dbReference>
<dbReference type="Gene3D" id="3.30.40.10">
    <property type="entry name" value="Zinc/RING finger domain, C3HC4 (zinc finger)"/>
    <property type="match status" value="1"/>
</dbReference>
<dbReference type="GO" id="GO:0006511">
    <property type="term" value="P:ubiquitin-dependent protein catabolic process"/>
    <property type="evidence" value="ECO:0007669"/>
    <property type="project" value="TreeGrafter"/>
</dbReference>
<evidence type="ECO:0000256" key="2">
    <source>
        <dbReference type="ARBA" id="ARBA00022771"/>
    </source>
</evidence>
<dbReference type="SMART" id="SM00184">
    <property type="entry name" value="RING"/>
    <property type="match status" value="1"/>
</dbReference>
<feature type="compositionally biased region" description="Acidic residues" evidence="5">
    <location>
        <begin position="45"/>
        <end position="64"/>
    </location>
</feature>
<dbReference type="Pfam" id="PF13639">
    <property type="entry name" value="zf-RING_2"/>
    <property type="match status" value="1"/>
</dbReference>
<evidence type="ECO:0000256" key="4">
    <source>
        <dbReference type="PROSITE-ProRule" id="PRU00175"/>
    </source>
</evidence>
<dbReference type="GO" id="GO:0008270">
    <property type="term" value="F:zinc ion binding"/>
    <property type="evidence" value="ECO:0007669"/>
    <property type="project" value="UniProtKB-KW"/>
</dbReference>
<proteinExistence type="predicted"/>
<organism evidence="7 8">
    <name type="scientific">Miscanthus lutarioriparius</name>
    <dbReference type="NCBI Taxonomy" id="422564"/>
    <lineage>
        <taxon>Eukaryota</taxon>
        <taxon>Viridiplantae</taxon>
        <taxon>Streptophyta</taxon>
        <taxon>Embryophyta</taxon>
        <taxon>Tracheophyta</taxon>
        <taxon>Spermatophyta</taxon>
        <taxon>Magnoliopsida</taxon>
        <taxon>Liliopsida</taxon>
        <taxon>Poales</taxon>
        <taxon>Poaceae</taxon>
        <taxon>PACMAD clade</taxon>
        <taxon>Panicoideae</taxon>
        <taxon>Andropogonodae</taxon>
        <taxon>Andropogoneae</taxon>
        <taxon>Saccharinae</taxon>
        <taxon>Miscanthus</taxon>
    </lineage>
</organism>